<comment type="caution">
    <text evidence="1">The sequence shown here is derived from an EMBL/GenBank/DDBJ whole genome shotgun (WGS) entry which is preliminary data.</text>
</comment>
<sequence length="708" mass="77188">MRAMDDRVLVSKTLRVPRSPGGAGDGRAVARRFDAVLVQVGFKASGELLRHVSGLEPAAATALTVRVVAALREVVGGHVVHNPYFRDFPHGVPDTLEFWLDCLRKAIGDAPPPPVVNLLALPTYGRVQHSYEEMLAAHDELIPSVKDRLTVLHLGGTVEEETRALFLEMAGSPVPLSEADLGLLRELAQRCPEVPAGVPVRENRAVVNAARLAAGLPLMGVDTVTDVLRLACAASGGDPTLLRPTRFRSFRRSERRVLMRALDDLVAAGPGKLGDVGLHRERWKRLGERLHPHEHDAFPHAQDVFAVARKDKVVRSFAGRVEERFGEGDVPGAVRLLAGAPGVLFRSVDRVLRAGGGEDVVRAVESAVDRVSGRVLVSVREHLANRTTPDTARVFINREGRGWTTADERAPLDTALVDRITAALDAELTRRLPAHDRLVVDPEVLGLAVPLSDKATADGLGVLPRGSESRLDGDLLRFFTHWRQTRRSTDFDLSVLLLDDDFALAGQVSWTNLKSGGAYHSGDVTDARDGATEFIDVPLDTVTARYVVPQVQVFSGEGFPDVAESVFGYMTRDRDQLGRPFEPATVRMRSDLRGSGRVAAPVLFRRHDDGSWSAKWLHLYLRGADWGNRVETNHVTASVLARSIVERRATTVGDVVDLLRAKAGSYTTWTPGSTFTEPVTYIGVERPDGLPDGSTVITRATLRTLVPN</sequence>
<dbReference type="EMBL" id="BAAABU010000014">
    <property type="protein sequence ID" value="GAA0246764.1"/>
    <property type="molecule type" value="Genomic_DNA"/>
</dbReference>
<evidence type="ECO:0000313" key="2">
    <source>
        <dbReference type="Proteomes" id="UP001500416"/>
    </source>
</evidence>
<protein>
    <submittedName>
        <fullName evidence="1">TerD family protein</fullName>
    </submittedName>
</protein>
<dbReference type="Proteomes" id="UP001500416">
    <property type="component" value="Unassembled WGS sequence"/>
</dbReference>
<proteinExistence type="predicted"/>
<name>A0ABP3DY76_9PSEU</name>
<organism evidence="1 2">
    <name type="scientific">Saccharothrix mutabilis subsp. mutabilis</name>
    <dbReference type="NCBI Taxonomy" id="66855"/>
    <lineage>
        <taxon>Bacteria</taxon>
        <taxon>Bacillati</taxon>
        <taxon>Actinomycetota</taxon>
        <taxon>Actinomycetes</taxon>
        <taxon>Pseudonocardiales</taxon>
        <taxon>Pseudonocardiaceae</taxon>
        <taxon>Saccharothrix</taxon>
    </lineage>
</organism>
<gene>
    <name evidence="1" type="ORF">GCM10010492_52910</name>
</gene>
<evidence type="ECO:0000313" key="1">
    <source>
        <dbReference type="EMBL" id="GAA0246764.1"/>
    </source>
</evidence>
<keyword evidence="2" id="KW-1185">Reference proteome</keyword>
<accession>A0ABP3DY76</accession>
<reference evidence="2" key="1">
    <citation type="journal article" date="2019" name="Int. J. Syst. Evol. Microbiol.">
        <title>The Global Catalogue of Microorganisms (GCM) 10K type strain sequencing project: providing services to taxonomists for standard genome sequencing and annotation.</title>
        <authorList>
            <consortium name="The Broad Institute Genomics Platform"/>
            <consortium name="The Broad Institute Genome Sequencing Center for Infectious Disease"/>
            <person name="Wu L."/>
            <person name="Ma J."/>
        </authorList>
    </citation>
    <scope>NUCLEOTIDE SEQUENCE [LARGE SCALE GENOMIC DNA]</scope>
    <source>
        <strain evidence="2">JCM 3380</strain>
    </source>
</reference>